<dbReference type="Gene3D" id="3.40.50.300">
    <property type="entry name" value="P-loop containing nucleotide triphosphate hydrolases"/>
    <property type="match status" value="1"/>
</dbReference>
<name>A0ABT7YDW0_9BACT</name>
<proteinExistence type="predicted"/>
<comment type="caution">
    <text evidence="1">The sequence shown here is derived from an EMBL/GenBank/DDBJ whole genome shotgun (WGS) entry which is preliminary data.</text>
</comment>
<dbReference type="InterPro" id="IPR005331">
    <property type="entry name" value="Sulfotransferase"/>
</dbReference>
<dbReference type="EMBL" id="JAUEPH010000004">
    <property type="protein sequence ID" value="MDN3204706.1"/>
    <property type="molecule type" value="Genomic_DNA"/>
</dbReference>
<dbReference type="SUPFAM" id="SSF52540">
    <property type="entry name" value="P-loop containing nucleoside triphosphate hydrolases"/>
    <property type="match status" value="1"/>
</dbReference>
<dbReference type="InterPro" id="IPR053259">
    <property type="entry name" value="Golvesin-related_Golgi"/>
</dbReference>
<organism evidence="1 2">
    <name type="scientific">Algoriphagus sediminis</name>
    <dbReference type="NCBI Taxonomy" id="3057113"/>
    <lineage>
        <taxon>Bacteria</taxon>
        <taxon>Pseudomonadati</taxon>
        <taxon>Bacteroidota</taxon>
        <taxon>Cytophagia</taxon>
        <taxon>Cytophagales</taxon>
        <taxon>Cyclobacteriaceae</taxon>
        <taxon>Algoriphagus</taxon>
    </lineage>
</organism>
<dbReference type="Proteomes" id="UP001171916">
    <property type="component" value="Unassembled WGS sequence"/>
</dbReference>
<dbReference type="PANTHER" id="PTHR32301:SF6">
    <property type="entry name" value="GOLVESIN-RELATED"/>
    <property type="match status" value="1"/>
</dbReference>
<reference evidence="1" key="1">
    <citation type="submission" date="2023-06" db="EMBL/GenBank/DDBJ databases">
        <title>Robiginitalea aurantiacus sp. nov. and Algoriphagus sediminis sp. nov., isolated from coastal sediment.</title>
        <authorList>
            <person name="Zhou Z.Y."/>
            <person name="An J."/>
            <person name="Jia Y.W."/>
            <person name="Du Z.J."/>
        </authorList>
    </citation>
    <scope>NUCLEOTIDE SEQUENCE</scope>
    <source>
        <strain evidence="1">C2-7</strain>
    </source>
</reference>
<dbReference type="PANTHER" id="PTHR32301">
    <property type="entry name" value="COUNTIN RECEPTOR CNR3-RELATED"/>
    <property type="match status" value="1"/>
</dbReference>
<dbReference type="InterPro" id="IPR027417">
    <property type="entry name" value="P-loop_NTPase"/>
</dbReference>
<keyword evidence="2" id="KW-1185">Reference proteome</keyword>
<dbReference type="RefSeq" id="WP_290000400.1">
    <property type="nucleotide sequence ID" value="NZ_JAUEPH010000004.1"/>
</dbReference>
<evidence type="ECO:0000313" key="2">
    <source>
        <dbReference type="Proteomes" id="UP001171916"/>
    </source>
</evidence>
<protein>
    <submittedName>
        <fullName evidence="1">Sulfotransferase family 2 domain-containing protein</fullName>
    </submittedName>
</protein>
<accession>A0ABT7YDW0</accession>
<gene>
    <name evidence="1" type="ORF">QVH07_11130</name>
</gene>
<evidence type="ECO:0000313" key="1">
    <source>
        <dbReference type="EMBL" id="MDN3204706.1"/>
    </source>
</evidence>
<dbReference type="Pfam" id="PF03567">
    <property type="entry name" value="Sulfotransfer_2"/>
    <property type="match status" value="1"/>
</dbReference>
<sequence>MEKKLFGKIRRTDEFQAIKDKILYRKAQVNLLIRPYPKEIGENPIFIFNHIPKCGGSSLNVVLRKWFHFLRDYPPHDLQYPDPLRLIEAQEIYDASALRLDEVKPFQVVAGHYHNHSLSNRYLNKYGYKNLRLITFLRDPLARRVSLYKYAKKKGHKWVNDLSIDHFVLLESNFMARTMECDEKNYKQVLDSYFFIGLTEDFQTSINKLGEKLNRPIPDEIPFVNRTDSFSQKEKLDEQTINTFKEKNKLDYLVYDYANKLLYEN</sequence>